<feature type="binding site" evidence="5">
    <location>
        <position position="366"/>
    </location>
    <ligand>
        <name>(2E)-4-hydroxy-3-methylbut-2-enyl diphosphate</name>
        <dbReference type="ChEBI" id="CHEBI:128753"/>
    </ligand>
</feature>
<evidence type="ECO:0000313" key="7">
    <source>
        <dbReference type="EMBL" id="GEL21932.1"/>
    </source>
</evidence>
<evidence type="ECO:0000256" key="3">
    <source>
        <dbReference type="ARBA" id="ARBA00023004"/>
    </source>
</evidence>
<name>A0A511DAU9_9PSEU</name>
<feature type="binding site" evidence="5">
    <location>
        <position position="424"/>
    </location>
    <ligand>
        <name>isopentenyl diphosphate</name>
        <dbReference type="ChEBI" id="CHEBI:128769"/>
    </ligand>
</feature>
<feature type="binding site" evidence="5">
    <location>
        <position position="425"/>
    </location>
    <ligand>
        <name>(2E)-4-hydroxy-3-methylbut-2-enyl diphosphate</name>
        <dbReference type="ChEBI" id="CHEBI:128753"/>
    </ligand>
</feature>
<comment type="pathway">
    <text evidence="5">Isoprenoid biosynthesis; dimethylallyl diphosphate biosynthesis; dimethylallyl diphosphate from (2E)-4-hydroxy-3-methylbutenyl diphosphate: step 1/1.</text>
</comment>
<dbReference type="PANTHER" id="PTHR30426:SF0">
    <property type="entry name" value="4-HYDROXY-3-METHYLBUT-2-ENYL DIPHOSPHATE REDUCTASE"/>
    <property type="match status" value="1"/>
</dbReference>
<dbReference type="RefSeq" id="WP_147102645.1">
    <property type="nucleotide sequence ID" value="NZ_BJVJ01000005.1"/>
</dbReference>
<feature type="binding site" evidence="5">
    <location>
        <position position="243"/>
    </location>
    <ligand>
        <name>(2E)-4-hydroxy-3-methylbut-2-enyl diphosphate</name>
        <dbReference type="ChEBI" id="CHEBI:128753"/>
    </ligand>
</feature>
<keyword evidence="2 5" id="KW-0479">Metal-binding</keyword>
<comment type="catalytic activity">
    <reaction evidence="5">
        <text>isopentenyl diphosphate + 2 oxidized [2Fe-2S]-[ferredoxin] + H2O = (2E)-4-hydroxy-3-methylbut-2-enyl diphosphate + 2 reduced [2Fe-2S]-[ferredoxin] + 2 H(+)</text>
        <dbReference type="Rhea" id="RHEA:24488"/>
        <dbReference type="Rhea" id="RHEA-COMP:10000"/>
        <dbReference type="Rhea" id="RHEA-COMP:10001"/>
        <dbReference type="ChEBI" id="CHEBI:15377"/>
        <dbReference type="ChEBI" id="CHEBI:15378"/>
        <dbReference type="ChEBI" id="CHEBI:33737"/>
        <dbReference type="ChEBI" id="CHEBI:33738"/>
        <dbReference type="ChEBI" id="CHEBI:128753"/>
        <dbReference type="ChEBI" id="CHEBI:128769"/>
        <dbReference type="EC" id="1.17.7.4"/>
    </reaction>
</comment>
<reference evidence="7 8" key="1">
    <citation type="submission" date="2019-07" db="EMBL/GenBank/DDBJ databases">
        <title>Whole genome shotgun sequence of Pseudonocardia sulfidoxydans NBRC 16205.</title>
        <authorList>
            <person name="Hosoyama A."/>
            <person name="Uohara A."/>
            <person name="Ohji S."/>
            <person name="Ichikawa N."/>
        </authorList>
    </citation>
    <scope>NUCLEOTIDE SEQUENCE [LARGE SCALE GENOMIC DNA]</scope>
    <source>
        <strain evidence="7 8">NBRC 16205</strain>
    </source>
</reference>
<dbReference type="GO" id="GO:0046872">
    <property type="term" value="F:metal ion binding"/>
    <property type="evidence" value="ECO:0007669"/>
    <property type="project" value="UniProtKB-KW"/>
</dbReference>
<evidence type="ECO:0000256" key="4">
    <source>
        <dbReference type="ARBA" id="ARBA00023014"/>
    </source>
</evidence>
<keyword evidence="4 5" id="KW-0411">Iron-sulfur</keyword>
<feature type="binding site" evidence="5">
    <location>
        <position position="426"/>
    </location>
    <ligand>
        <name>isopentenyl diphosphate</name>
        <dbReference type="ChEBI" id="CHEBI:128769"/>
    </ligand>
</feature>
<dbReference type="UniPathway" id="UPA00056">
    <property type="reaction ID" value="UER00097"/>
</dbReference>
<feature type="binding site" evidence="5">
    <location>
        <position position="276"/>
    </location>
    <ligand>
        <name>(2E)-4-hydroxy-3-methylbut-2-enyl diphosphate</name>
        <dbReference type="ChEBI" id="CHEBI:128753"/>
    </ligand>
</feature>
<evidence type="ECO:0000256" key="5">
    <source>
        <dbReference type="HAMAP-Rule" id="MF_00191"/>
    </source>
</evidence>
<dbReference type="GO" id="GO:0051539">
    <property type="term" value="F:4 iron, 4 sulfur cluster binding"/>
    <property type="evidence" value="ECO:0007669"/>
    <property type="project" value="UniProtKB-UniRule"/>
</dbReference>
<dbReference type="OrthoDB" id="9804068at2"/>
<feature type="binding site" evidence="5">
    <location>
        <position position="396"/>
    </location>
    <ligand>
        <name>[4Fe-4S] cluster</name>
        <dbReference type="ChEBI" id="CHEBI:49883"/>
    </ligand>
</feature>
<protein>
    <recommendedName>
        <fullName evidence="5">4-hydroxy-3-methylbut-2-enyl diphosphate reductase</fullName>
        <shortName evidence="5">HMBPP reductase</shortName>
        <ecNumber evidence="5">1.17.7.4</ecNumber>
    </recommendedName>
</protein>
<keyword evidence="1 5" id="KW-0004">4Fe-4S</keyword>
<dbReference type="AlphaFoldDB" id="A0A511DAU9"/>
<dbReference type="InterPro" id="IPR035994">
    <property type="entry name" value="Nucleoside_phosphorylase_sf"/>
</dbReference>
<dbReference type="UniPathway" id="UPA00059">
    <property type="reaction ID" value="UER00105"/>
</dbReference>
<dbReference type="NCBIfam" id="NF002190">
    <property type="entry name" value="PRK01045.1-4"/>
    <property type="match status" value="1"/>
</dbReference>
<organism evidence="7 8">
    <name type="scientific">Pseudonocardia sulfidoxydans NBRC 16205</name>
    <dbReference type="NCBI Taxonomy" id="1223511"/>
    <lineage>
        <taxon>Bacteria</taxon>
        <taxon>Bacillati</taxon>
        <taxon>Actinomycetota</taxon>
        <taxon>Actinomycetes</taxon>
        <taxon>Pseudonocardiales</taxon>
        <taxon>Pseudonocardiaceae</taxon>
        <taxon>Pseudonocardia</taxon>
    </lineage>
</organism>
<feature type="binding site" evidence="5">
    <location>
        <position position="243"/>
    </location>
    <ligand>
        <name>isopentenyl diphosphate</name>
        <dbReference type="ChEBI" id="CHEBI:128769"/>
    </ligand>
</feature>
<accession>A0A511DAU9</accession>
<evidence type="ECO:0000313" key="8">
    <source>
        <dbReference type="Proteomes" id="UP000321685"/>
    </source>
</evidence>
<dbReference type="SUPFAM" id="SSF53167">
    <property type="entry name" value="Purine and uridine phosphorylases"/>
    <property type="match status" value="1"/>
</dbReference>
<evidence type="ECO:0000256" key="2">
    <source>
        <dbReference type="ARBA" id="ARBA00022723"/>
    </source>
</evidence>
<dbReference type="GO" id="GO:0016114">
    <property type="term" value="P:terpenoid biosynthetic process"/>
    <property type="evidence" value="ECO:0007669"/>
    <property type="project" value="UniProtKB-UniRule"/>
</dbReference>
<feature type="binding site" evidence="5">
    <location>
        <position position="425"/>
    </location>
    <ligand>
        <name>isopentenyl diphosphate</name>
        <dbReference type="ChEBI" id="CHEBI:128769"/>
    </ligand>
</feature>
<dbReference type="PANTHER" id="PTHR30426">
    <property type="entry name" value="4-HYDROXY-3-METHYLBUT-2-ENYL DIPHOSPHATE REDUCTASE"/>
    <property type="match status" value="1"/>
</dbReference>
<evidence type="ECO:0000259" key="6">
    <source>
        <dbReference type="Pfam" id="PF01048"/>
    </source>
</evidence>
<dbReference type="Pfam" id="PF02401">
    <property type="entry name" value="LYTB"/>
    <property type="match status" value="1"/>
</dbReference>
<feature type="binding site" evidence="5">
    <location>
        <position position="326"/>
    </location>
    <ligand>
        <name>(2E)-4-hydroxy-3-methylbut-2-enyl diphosphate</name>
        <dbReference type="ChEBI" id="CHEBI:128753"/>
    </ligand>
</feature>
<dbReference type="CDD" id="cd13944">
    <property type="entry name" value="lytB_ispH"/>
    <property type="match status" value="1"/>
</dbReference>
<feature type="binding site" evidence="5">
    <location>
        <position position="276"/>
    </location>
    <ligand>
        <name>isopentenyl diphosphate</name>
        <dbReference type="ChEBI" id="CHEBI:128769"/>
    </ligand>
</feature>
<comment type="function">
    <text evidence="5">Catalyzes the conversion of 1-hydroxy-2-methyl-2-(E)-butenyl 4-diphosphate (HMBPP) into a mixture of isopentenyl diphosphate (IPP) and dimethylallyl diphosphate (DMAPP). Acts in the terminal step of the DOXP/MEP pathway for isoprenoid precursor biosynthesis.</text>
</comment>
<feature type="binding site" evidence="5">
    <location>
        <position position="468"/>
    </location>
    <ligand>
        <name>(2E)-4-hydroxy-3-methylbut-2-enyl diphosphate</name>
        <dbReference type="ChEBI" id="CHEBI:128753"/>
    </ligand>
</feature>
<dbReference type="EMBL" id="BJVJ01000005">
    <property type="protein sequence ID" value="GEL21932.1"/>
    <property type="molecule type" value="Genomic_DNA"/>
</dbReference>
<dbReference type="GO" id="GO:0019288">
    <property type="term" value="P:isopentenyl diphosphate biosynthetic process, methylerythritol 4-phosphate pathway"/>
    <property type="evidence" value="ECO:0007669"/>
    <property type="project" value="UniProtKB-UniRule"/>
</dbReference>
<keyword evidence="5" id="KW-0560">Oxidoreductase</keyword>
<evidence type="ECO:0000256" key="1">
    <source>
        <dbReference type="ARBA" id="ARBA00022485"/>
    </source>
</evidence>
<gene>
    <name evidence="5" type="primary">ispH</name>
    <name evidence="7" type="ORF">PSU4_08860</name>
</gene>
<dbReference type="Proteomes" id="UP000321685">
    <property type="component" value="Unassembled WGS sequence"/>
</dbReference>
<dbReference type="GO" id="GO:0051745">
    <property type="term" value="F:4-hydroxy-3-methylbut-2-enyl diphosphate reductase activity"/>
    <property type="evidence" value="ECO:0007669"/>
    <property type="project" value="UniProtKB-UniRule"/>
</dbReference>
<dbReference type="InterPro" id="IPR003451">
    <property type="entry name" value="LytB/IspH"/>
</dbReference>
<comment type="catalytic activity">
    <reaction evidence="5">
        <text>dimethylallyl diphosphate + 2 oxidized [2Fe-2S]-[ferredoxin] + H2O = (2E)-4-hydroxy-3-methylbut-2-enyl diphosphate + 2 reduced [2Fe-2S]-[ferredoxin] + 2 H(+)</text>
        <dbReference type="Rhea" id="RHEA:24825"/>
        <dbReference type="Rhea" id="RHEA-COMP:10000"/>
        <dbReference type="Rhea" id="RHEA-COMP:10001"/>
        <dbReference type="ChEBI" id="CHEBI:15377"/>
        <dbReference type="ChEBI" id="CHEBI:15378"/>
        <dbReference type="ChEBI" id="CHEBI:33737"/>
        <dbReference type="ChEBI" id="CHEBI:33738"/>
        <dbReference type="ChEBI" id="CHEBI:57623"/>
        <dbReference type="ChEBI" id="CHEBI:128753"/>
        <dbReference type="EC" id="1.17.7.4"/>
    </reaction>
</comment>
<dbReference type="InterPro" id="IPR000845">
    <property type="entry name" value="Nucleoside_phosphorylase_d"/>
</dbReference>
<feature type="domain" description="Nucleoside phosphorylase" evidence="6">
    <location>
        <begin position="33"/>
        <end position="167"/>
    </location>
</feature>
<keyword evidence="8" id="KW-1185">Reference proteome</keyword>
<dbReference type="Gene3D" id="3.40.50.11270">
    <property type="match status" value="1"/>
</dbReference>
<feature type="binding site" evidence="5">
    <location>
        <position position="214"/>
    </location>
    <ligand>
        <name>[4Fe-4S] cluster</name>
        <dbReference type="ChEBI" id="CHEBI:49883"/>
    </ligand>
</feature>
<feature type="binding site" evidence="5">
    <location>
        <position position="276"/>
    </location>
    <ligand>
        <name>dimethylallyl diphosphate</name>
        <dbReference type="ChEBI" id="CHEBI:57623"/>
    </ligand>
</feature>
<dbReference type="Gene3D" id="3.40.50.1580">
    <property type="entry name" value="Nucleoside phosphorylase domain"/>
    <property type="match status" value="1"/>
</dbReference>
<proteinExistence type="inferred from homology"/>
<dbReference type="GO" id="GO:0050992">
    <property type="term" value="P:dimethylallyl diphosphate biosynthetic process"/>
    <property type="evidence" value="ECO:0007669"/>
    <property type="project" value="UniProtKB-UniRule"/>
</dbReference>
<dbReference type="EC" id="1.17.7.4" evidence="5"/>
<comment type="cofactor">
    <cofactor evidence="5">
        <name>[4Fe-4S] cluster</name>
        <dbReference type="ChEBI" id="CHEBI:49883"/>
    </cofactor>
    <text evidence="5">Binds 1 [4Fe-4S] cluster per subunit.</text>
</comment>
<keyword evidence="5" id="KW-0414">Isoprene biosynthesis</keyword>
<dbReference type="Gene3D" id="3.40.1010.20">
    <property type="entry name" value="4-hydroxy-3-methylbut-2-enyl diphosphate reductase, catalytic domain"/>
    <property type="match status" value="2"/>
</dbReference>
<feature type="binding site" evidence="5">
    <location>
        <position position="425"/>
    </location>
    <ligand>
        <name>dimethylallyl diphosphate</name>
        <dbReference type="ChEBI" id="CHEBI:57623"/>
    </ligand>
</feature>
<dbReference type="HAMAP" id="MF_00191">
    <property type="entry name" value="IspH"/>
    <property type="match status" value="1"/>
</dbReference>
<feature type="binding site" evidence="5">
    <location>
        <position position="468"/>
    </location>
    <ligand>
        <name>isopentenyl diphosphate</name>
        <dbReference type="ChEBI" id="CHEBI:128769"/>
    </ligand>
</feature>
<comment type="caution">
    <text evidence="7">The sequence shown here is derived from an EMBL/GenBank/DDBJ whole genome shotgun (WGS) entry which is preliminary data.</text>
</comment>
<feature type="active site" description="Proton donor" evidence="5">
    <location>
        <position position="328"/>
    </location>
</feature>
<feature type="binding site" evidence="5">
    <location>
        <position position="243"/>
    </location>
    <ligand>
        <name>dimethylallyl diphosphate</name>
        <dbReference type="ChEBI" id="CHEBI:57623"/>
    </ligand>
</feature>
<comment type="similarity">
    <text evidence="5">Belongs to the IspH family.</text>
</comment>
<feature type="binding site" evidence="5">
    <location>
        <position position="424"/>
    </location>
    <ligand>
        <name>dimethylallyl diphosphate</name>
        <dbReference type="ChEBI" id="CHEBI:57623"/>
    </ligand>
</feature>
<feature type="binding site" evidence="5">
    <location>
        <position position="426"/>
    </location>
    <ligand>
        <name>(2E)-4-hydroxy-3-methylbut-2-enyl diphosphate</name>
        <dbReference type="ChEBI" id="CHEBI:128753"/>
    </ligand>
</feature>
<dbReference type="NCBIfam" id="TIGR00216">
    <property type="entry name" value="ispH_lytB"/>
    <property type="match status" value="1"/>
</dbReference>
<feature type="binding site" evidence="5">
    <location>
        <position position="326"/>
    </location>
    <ligand>
        <name>dimethylallyl diphosphate</name>
        <dbReference type="ChEBI" id="CHEBI:57623"/>
    </ligand>
</feature>
<feature type="binding site" evidence="5">
    <location>
        <position position="424"/>
    </location>
    <ligand>
        <name>(2E)-4-hydroxy-3-methylbut-2-enyl diphosphate</name>
        <dbReference type="ChEBI" id="CHEBI:128753"/>
    </ligand>
</feature>
<dbReference type="GO" id="GO:0009116">
    <property type="term" value="P:nucleoside metabolic process"/>
    <property type="evidence" value="ECO:0007669"/>
    <property type="project" value="InterPro"/>
</dbReference>
<feature type="binding site" evidence="5">
    <location>
        <position position="468"/>
    </location>
    <ligand>
        <name>dimethylallyl diphosphate</name>
        <dbReference type="ChEBI" id="CHEBI:57623"/>
    </ligand>
</feature>
<sequence>MRAAVPDALGPPVVCAPLGVERRALDVDALRGVRIVRTGMGRRSAGTARALGADGPRPVLVAGVAGALAPQVRPGDVVVASEVRDGCGGREPVAVPTAKPLAAALRALGLRVHVGPVVTTDGVVDGDARTALATTGALAVDMESADLVAAAAGGPFAVVRVVVDTPGAPLLRPGTPVRGLTALRTLRRAAPALRAWLDACAPRTVRLAEPRSFCAGVERAIEIVDRAIDRFGAPVYVRRQIVHNAHVVRRLTDRGAIFVQEVDEVPRGAHVVLAAHGVSPAVRADADARDLQVVDATCPLVAKVHTEVKRHTARGQSVLLIGHADHEEVEGTLGEAPAHITVVEDEQHARTVDVPDPTRVAYAMQTTLAVDEAMRIAAILRERFPAIRAPRQDDICYATTNRQRAIRAVAADVDLVVVVGSPNSSNSRRLAEVAARQGVPAHLVDDVGELDLTWFAGVRRVGLSAGASAPDDLVDEVVSCVSGLGPVTVTATPTGSENVRFTLPKEVSR</sequence>
<feature type="binding site" evidence="5">
    <location>
        <position position="426"/>
    </location>
    <ligand>
        <name>dimethylallyl diphosphate</name>
        <dbReference type="ChEBI" id="CHEBI:57623"/>
    </ligand>
</feature>
<dbReference type="Pfam" id="PF01048">
    <property type="entry name" value="PNP_UDP_1"/>
    <property type="match status" value="1"/>
</dbReference>
<feature type="binding site" evidence="5">
    <location>
        <position position="298"/>
    </location>
    <ligand>
        <name>[4Fe-4S] cluster</name>
        <dbReference type="ChEBI" id="CHEBI:49883"/>
    </ligand>
</feature>
<keyword evidence="3 5" id="KW-0408">Iron</keyword>
<comment type="pathway">
    <text evidence="5">Isoprenoid biosynthesis; isopentenyl diphosphate biosynthesis via DXP pathway; isopentenyl diphosphate from 1-deoxy-D-xylulose 5-phosphate: step 6/6.</text>
</comment>
<feature type="binding site" evidence="5">
    <location>
        <position position="326"/>
    </location>
    <ligand>
        <name>isopentenyl diphosphate</name>
        <dbReference type="ChEBI" id="CHEBI:128769"/>
    </ligand>
</feature>